<name>A0AA42VH54_AERCA</name>
<keyword evidence="1" id="KW-0472">Membrane</keyword>
<dbReference type="Pfam" id="PF04837">
    <property type="entry name" value="MbeB_N"/>
    <property type="match status" value="1"/>
</dbReference>
<evidence type="ECO:0000313" key="3">
    <source>
        <dbReference type="Proteomes" id="UP001160758"/>
    </source>
</evidence>
<dbReference type="AlphaFoldDB" id="A0AA42VH54"/>
<dbReference type="Proteomes" id="UP001160758">
    <property type="component" value="Unassembled WGS sequence"/>
</dbReference>
<protein>
    <submittedName>
        <fullName evidence="2">MbeB family mobilization protein</fullName>
    </submittedName>
</protein>
<accession>A0AA42VH54</accession>
<dbReference type="EMBL" id="JAOCFT010000010">
    <property type="protein sequence ID" value="MDH1900682.1"/>
    <property type="molecule type" value="Genomic_DNA"/>
</dbReference>
<proteinExistence type="predicted"/>
<reference evidence="2" key="1">
    <citation type="submission" date="2022-09" db="EMBL/GenBank/DDBJ databases">
        <title>Intensive care unit water sources are persistently colonized with multi-drug resistant bacteria and are the site of extensive horizontal gene transfer of antibiotic resistance genes.</title>
        <authorList>
            <person name="Diorio-Toth L."/>
        </authorList>
    </citation>
    <scope>NUCLEOTIDE SEQUENCE</scope>
    <source>
        <strain evidence="2">GD03796</strain>
    </source>
</reference>
<evidence type="ECO:0000256" key="1">
    <source>
        <dbReference type="SAM" id="Phobius"/>
    </source>
</evidence>
<keyword evidence="1" id="KW-0812">Transmembrane</keyword>
<gene>
    <name evidence="2" type="ORF">N5I07_24695</name>
</gene>
<comment type="caution">
    <text evidence="2">The sequence shown here is derived from an EMBL/GenBank/DDBJ whole genome shotgun (WGS) entry which is preliminary data.</text>
</comment>
<organism evidence="2 3">
    <name type="scientific">Aeromonas caviae</name>
    <name type="common">Aeromonas punctata</name>
    <dbReference type="NCBI Taxonomy" id="648"/>
    <lineage>
        <taxon>Bacteria</taxon>
        <taxon>Pseudomonadati</taxon>
        <taxon>Pseudomonadota</taxon>
        <taxon>Gammaproteobacteria</taxon>
        <taxon>Aeromonadales</taxon>
        <taxon>Aeromonadaceae</taxon>
        <taxon>Aeromonas</taxon>
    </lineage>
</organism>
<sequence length="154" mass="17368">MSKILDLAKTFEENSKQQASDIETSVNNAFKRHEKAILGELQSSDQRLSAAIDAQSRKWAWLVLKGWLYTLIGVVLMLGISWGVLWYQGALIAENWAEISHQKATLERLAAKGGKLELSTCGEKKRLCVKVDLKALAYGNEETQEFPWRIPEGY</sequence>
<keyword evidence="1" id="KW-1133">Transmembrane helix</keyword>
<dbReference type="InterPro" id="IPR006922">
    <property type="entry name" value="MbeB-like"/>
</dbReference>
<dbReference type="RefSeq" id="WP_279982464.1">
    <property type="nucleotide sequence ID" value="NZ_JAOCFT010000010.1"/>
</dbReference>
<evidence type="ECO:0000313" key="2">
    <source>
        <dbReference type="EMBL" id="MDH1900682.1"/>
    </source>
</evidence>
<feature type="transmembrane region" description="Helical" evidence="1">
    <location>
        <begin position="66"/>
        <end position="87"/>
    </location>
</feature>